<name>A0A1P8KGJ8_ACILW</name>
<protein>
    <recommendedName>
        <fullName evidence="4">HTH araC/xylS-type domain-containing protein</fullName>
    </recommendedName>
</protein>
<dbReference type="InterPro" id="IPR032783">
    <property type="entry name" value="AraC_lig"/>
</dbReference>
<proteinExistence type="predicted"/>
<keyword evidence="1" id="KW-0805">Transcription regulation</keyword>
<feature type="domain" description="HTH araC/xylS-type" evidence="4">
    <location>
        <begin position="208"/>
        <end position="306"/>
    </location>
</feature>
<keyword evidence="5" id="KW-0614">Plasmid</keyword>
<keyword evidence="3" id="KW-0804">Transcription</keyword>
<dbReference type="InterPro" id="IPR009057">
    <property type="entry name" value="Homeodomain-like_sf"/>
</dbReference>
<dbReference type="Gene3D" id="1.10.10.60">
    <property type="entry name" value="Homeodomain-like"/>
    <property type="match status" value="2"/>
</dbReference>
<evidence type="ECO:0000259" key="4">
    <source>
        <dbReference type="PROSITE" id="PS01124"/>
    </source>
</evidence>
<sequence length="311" mass="35202">MDVLSEILDKVELTSSYWYRTSFAGDWGISLPQEENLARFHIVTHGEFWYEVPKLKLKALAEQGDILILFKGMEHTMTSAPKIKAEPAVEFRSKANLTETQVLEYGDQSKLKANVVCGHFCFDGGPDHPFLNSLPNVVHIKSTENSHSPWLTMLLSIIEQEAKSGLPGSNTLVRKLTEIIFVQALRIHMYKSNKNVGFFKLIENPQLSKSLEAIHHSLDKKWGLDDLAEIAGMSRTNYSVKFKKLSGMTPLDYLTYCRLEKAKQLLKETGKSVPEVSEAIGYPAHEHFQKLFKKKIGVTPSAYRKENSKMA</sequence>
<dbReference type="InterPro" id="IPR020449">
    <property type="entry name" value="Tscrpt_reg_AraC-type_HTH"/>
</dbReference>
<accession>A0A1P8KGJ8</accession>
<dbReference type="GO" id="GO:0043565">
    <property type="term" value="F:sequence-specific DNA binding"/>
    <property type="evidence" value="ECO:0007669"/>
    <property type="project" value="InterPro"/>
</dbReference>
<dbReference type="PROSITE" id="PS01124">
    <property type="entry name" value="HTH_ARAC_FAMILY_2"/>
    <property type="match status" value="1"/>
</dbReference>
<dbReference type="PANTHER" id="PTHR43280">
    <property type="entry name" value="ARAC-FAMILY TRANSCRIPTIONAL REGULATOR"/>
    <property type="match status" value="1"/>
</dbReference>
<dbReference type="PANTHER" id="PTHR43280:SF11">
    <property type="entry name" value="RCS-SPECIFIC HTH-TYPE TRANSCRIPTIONAL ACTIVATOR RCLR"/>
    <property type="match status" value="1"/>
</dbReference>
<gene>
    <name evidence="5" type="ORF">BAA96_1p0094</name>
</gene>
<evidence type="ECO:0000256" key="1">
    <source>
        <dbReference type="ARBA" id="ARBA00023015"/>
    </source>
</evidence>
<organism evidence="5">
    <name type="scientific">Acinetobacter lwoffii</name>
    <dbReference type="NCBI Taxonomy" id="28090"/>
    <lineage>
        <taxon>Bacteria</taxon>
        <taxon>Pseudomonadati</taxon>
        <taxon>Pseudomonadota</taxon>
        <taxon>Gammaproteobacteria</taxon>
        <taxon>Moraxellales</taxon>
        <taxon>Moraxellaceae</taxon>
        <taxon>Acinetobacter</taxon>
    </lineage>
</organism>
<geneLocation type="plasmid" evidence="5">
    <name>pALWED1.1</name>
</geneLocation>
<dbReference type="Pfam" id="PF12852">
    <property type="entry name" value="Cupin_6"/>
    <property type="match status" value="1"/>
</dbReference>
<dbReference type="EMBL" id="KX426227">
    <property type="protein sequence ID" value="APW48800.1"/>
    <property type="molecule type" value="Genomic_DNA"/>
</dbReference>
<dbReference type="GO" id="GO:0003700">
    <property type="term" value="F:DNA-binding transcription factor activity"/>
    <property type="evidence" value="ECO:0007669"/>
    <property type="project" value="InterPro"/>
</dbReference>
<evidence type="ECO:0000256" key="2">
    <source>
        <dbReference type="ARBA" id="ARBA00023125"/>
    </source>
</evidence>
<evidence type="ECO:0000256" key="3">
    <source>
        <dbReference type="ARBA" id="ARBA00023163"/>
    </source>
</evidence>
<dbReference type="PROSITE" id="PS00041">
    <property type="entry name" value="HTH_ARAC_FAMILY_1"/>
    <property type="match status" value="1"/>
</dbReference>
<dbReference type="Pfam" id="PF12833">
    <property type="entry name" value="HTH_18"/>
    <property type="match status" value="1"/>
</dbReference>
<dbReference type="RefSeq" id="WP_005006248.1">
    <property type="nucleotide sequence ID" value="NZ_CP082144.1"/>
</dbReference>
<dbReference type="InterPro" id="IPR018062">
    <property type="entry name" value="HTH_AraC-typ_CS"/>
</dbReference>
<dbReference type="SMART" id="SM00342">
    <property type="entry name" value="HTH_ARAC"/>
    <property type="match status" value="1"/>
</dbReference>
<keyword evidence="2" id="KW-0238">DNA-binding</keyword>
<reference evidence="5" key="1">
    <citation type="journal article" date="2016" name="Biomed. Res. Int.">
        <title>Resistance of Permafrost and Modern Acinetobacter lwoffii Strains to Heavy Metals and Arsenic Revealed by Genome Analysis.</title>
        <authorList>
            <person name="Mindlin S."/>
            <person name="Petrenko A."/>
            <person name="Kurakov A."/>
            <person name="Beletsky A."/>
            <person name="Mardanov A."/>
            <person name="Petrova M."/>
        </authorList>
    </citation>
    <scope>NUCLEOTIDE SEQUENCE</scope>
    <source>
        <strain evidence="5">ED23-35</strain>
        <plasmid evidence="5">pALWED1.1</plasmid>
    </source>
</reference>
<dbReference type="InterPro" id="IPR018060">
    <property type="entry name" value="HTH_AraC"/>
</dbReference>
<dbReference type="AlphaFoldDB" id="A0A1P8KGJ8"/>
<dbReference type="SUPFAM" id="SSF46689">
    <property type="entry name" value="Homeodomain-like"/>
    <property type="match status" value="2"/>
</dbReference>
<evidence type="ECO:0000313" key="5">
    <source>
        <dbReference type="EMBL" id="APW48800.1"/>
    </source>
</evidence>
<dbReference type="PRINTS" id="PR00032">
    <property type="entry name" value="HTHARAC"/>
</dbReference>